<reference evidence="2 3" key="1">
    <citation type="journal article" date="2023" name="PLoS ONE">
        <title>Cytospora paraplurivora sp. nov. isolated from orchards with fruit tree decline syndrome in Ontario, Canada.</title>
        <authorList>
            <person name="Ilyukhin E."/>
            <person name="Nguyen H.D.T."/>
            <person name="Castle A.J."/>
            <person name="Ellouze W."/>
        </authorList>
    </citation>
    <scope>NUCLEOTIDE SEQUENCE [LARGE SCALE GENOMIC DNA]</scope>
    <source>
        <strain evidence="2 3">FDS-564</strain>
    </source>
</reference>
<evidence type="ECO:0000313" key="2">
    <source>
        <dbReference type="EMBL" id="KAK7746724.1"/>
    </source>
</evidence>
<feature type="compositionally biased region" description="Low complexity" evidence="1">
    <location>
        <begin position="157"/>
        <end position="172"/>
    </location>
</feature>
<evidence type="ECO:0000256" key="1">
    <source>
        <dbReference type="SAM" id="MobiDB-lite"/>
    </source>
</evidence>
<sequence length="238" mass="25261">MAEIPLNDVDIDVDSDGNEIDSDGNEIDPEAAAMAEAMGFTGFGSQRSKKRKFNPHADAVYDGFSPDDESTAAAAAAAAYSMTGANSAPLGERRRPQMNLPPPAAAPGNGDEIDLDEGDDDVVDDGGRPPRGNVEMTAGETGAQARVDDIVSVSDDAPAPQSRSQPRPQQAQHPGRSQRTPYPDARAAGRAAAVPWWDGPWDAKLIDRMIDNPWDRLEKQAGLEPRGTWGRKVGVSSS</sequence>
<feature type="region of interest" description="Disordered" evidence="1">
    <location>
        <begin position="86"/>
        <end position="187"/>
    </location>
</feature>
<accession>A0AAN9UED1</accession>
<comment type="caution">
    <text evidence="2">The sequence shown here is derived from an EMBL/GenBank/DDBJ whole genome shotgun (WGS) entry which is preliminary data.</text>
</comment>
<keyword evidence="3" id="KW-1185">Reference proteome</keyword>
<protein>
    <submittedName>
        <fullName evidence="2">Uncharacterized protein</fullName>
    </submittedName>
</protein>
<name>A0AAN9UED1_9PEZI</name>
<feature type="compositionally biased region" description="Acidic residues" evidence="1">
    <location>
        <begin position="111"/>
        <end position="124"/>
    </location>
</feature>
<proteinExistence type="predicted"/>
<dbReference type="EMBL" id="JAJSPL020000005">
    <property type="protein sequence ID" value="KAK7746724.1"/>
    <property type="molecule type" value="Genomic_DNA"/>
</dbReference>
<feature type="compositionally biased region" description="Acidic residues" evidence="1">
    <location>
        <begin position="9"/>
        <end position="26"/>
    </location>
</feature>
<feature type="region of interest" description="Disordered" evidence="1">
    <location>
        <begin position="1"/>
        <end position="26"/>
    </location>
</feature>
<evidence type="ECO:0000313" key="3">
    <source>
        <dbReference type="Proteomes" id="UP001320245"/>
    </source>
</evidence>
<organism evidence="2 3">
    <name type="scientific">Cytospora paraplurivora</name>
    <dbReference type="NCBI Taxonomy" id="2898453"/>
    <lineage>
        <taxon>Eukaryota</taxon>
        <taxon>Fungi</taxon>
        <taxon>Dikarya</taxon>
        <taxon>Ascomycota</taxon>
        <taxon>Pezizomycotina</taxon>
        <taxon>Sordariomycetes</taxon>
        <taxon>Sordariomycetidae</taxon>
        <taxon>Diaporthales</taxon>
        <taxon>Cytosporaceae</taxon>
        <taxon>Cytospora</taxon>
    </lineage>
</organism>
<gene>
    <name evidence="2" type="ORF">SLS53_001911</name>
</gene>
<dbReference type="AlphaFoldDB" id="A0AAN9UED1"/>
<dbReference type="Proteomes" id="UP001320245">
    <property type="component" value="Unassembled WGS sequence"/>
</dbReference>